<dbReference type="InterPro" id="IPR036950">
    <property type="entry name" value="PBP_transglycosylase"/>
</dbReference>
<keyword evidence="5" id="KW-0645">Protease</keyword>
<gene>
    <name evidence="15" type="ORF">GCM10011611_56040</name>
</gene>
<keyword evidence="6" id="KW-0328">Glycosyltransferase</keyword>
<evidence type="ECO:0000313" key="16">
    <source>
        <dbReference type="Proteomes" id="UP000646365"/>
    </source>
</evidence>
<sequence>MSGRLRQAFAALLAVTAGALLLDRLLPPDLHRWQDRSAVLTAHDGTVLNVATTRDGMWRLGTRPDAVDPHYLDMLLAAEDHRFRDHPGIDPLAATRAAWQLIRTGRIVSGGSTLTMQVARLLEPHPRSVLGKLHDAIRAIQLEERYGKDEILAMYLTLAPFGGNVEGVRAASLTWFGHEPDRLTPGEAAILVALPQRPAALRPDRHPARALAAAGRVLDRLVDEGRLPEADRETPPPTIARRYPFQHLAPQVASRLHRSDGEPVRTLIDAGIQRGIEREAADAVRAMTDGGDVAILVVENRELAIRGWVGGVRSALDLARRRRSPGSALKPFIYGLAFDDLALLPETLVEDRPLRIGDYAPENFDRGFHGEVTAREALQQSLNVPAIALLDRLGPGRLAATLRDAGARLDFPAGDLGPSLPLALGGVGISLLDLTRLYVGLAHDGRAAPLRLVPGAVPGEATLMTPHAAREITAILRGSPPPDGRMPRALAAGARPIAYKTGTSYGFRDAWAVGYSPDWTIGVWTGRADGSPRPGAYGRNTAAPLLFTLFDLLPAETSADGPAALAEAGPSTPLPRALERFADRDGLHALPKANPPRILFPPDGAQIDVADETGRLGPLQLEADSGTPPYRWSVNGVPLPSPGLAAPVQWQPDGPGFARVTVTDATGRRTSATIRLR</sequence>
<dbReference type="SUPFAM" id="SSF56601">
    <property type="entry name" value="beta-lactamase/transpeptidase-like"/>
    <property type="match status" value="1"/>
</dbReference>
<dbReference type="Gene3D" id="3.40.710.10">
    <property type="entry name" value="DD-peptidase/beta-lactamase superfamily"/>
    <property type="match status" value="1"/>
</dbReference>
<dbReference type="InterPro" id="IPR001460">
    <property type="entry name" value="PCN-bd_Tpept"/>
</dbReference>
<dbReference type="EMBL" id="BMJQ01000018">
    <property type="protein sequence ID" value="GGF42395.1"/>
    <property type="molecule type" value="Genomic_DNA"/>
</dbReference>
<evidence type="ECO:0000256" key="10">
    <source>
        <dbReference type="ARBA" id="ARBA00044770"/>
    </source>
</evidence>
<dbReference type="GO" id="GO:0008955">
    <property type="term" value="F:peptidoglycan glycosyltransferase activity"/>
    <property type="evidence" value="ECO:0007669"/>
    <property type="project" value="UniProtKB-EC"/>
</dbReference>
<proteinExistence type="inferred from homology"/>
<dbReference type="Pfam" id="PF00912">
    <property type="entry name" value="Transgly"/>
    <property type="match status" value="1"/>
</dbReference>
<dbReference type="InterPro" id="IPR001264">
    <property type="entry name" value="Glyco_trans_51"/>
</dbReference>
<keyword evidence="7" id="KW-0808">Transferase</keyword>
<dbReference type="NCBIfam" id="TIGR02073">
    <property type="entry name" value="PBP_1c"/>
    <property type="match status" value="1"/>
</dbReference>
<comment type="similarity">
    <text evidence="3">In the N-terminal section; belongs to the glycosyltransferase 51 family.</text>
</comment>
<evidence type="ECO:0000256" key="5">
    <source>
        <dbReference type="ARBA" id="ARBA00022670"/>
    </source>
</evidence>
<dbReference type="SUPFAM" id="SSF53955">
    <property type="entry name" value="Lysozyme-like"/>
    <property type="match status" value="1"/>
</dbReference>
<evidence type="ECO:0000313" key="15">
    <source>
        <dbReference type="EMBL" id="GGF42395.1"/>
    </source>
</evidence>
<keyword evidence="16" id="KW-1185">Reference proteome</keyword>
<feature type="domain" description="Penicillin-binding protein transpeptidase" evidence="12">
    <location>
        <begin position="315"/>
        <end position="518"/>
    </location>
</feature>
<dbReference type="Gene3D" id="1.10.3810.10">
    <property type="entry name" value="Biosynthetic peptidoglycan transglycosylase-like"/>
    <property type="match status" value="1"/>
</dbReference>
<dbReference type="PANTHER" id="PTHR32282">
    <property type="entry name" value="BINDING PROTEIN TRANSPEPTIDASE, PUTATIVE-RELATED"/>
    <property type="match status" value="1"/>
</dbReference>
<dbReference type="UniPathway" id="UPA00219"/>
<comment type="pathway">
    <text evidence="1">Cell wall biogenesis; peptidoglycan biosynthesis.</text>
</comment>
<dbReference type="GO" id="GO:0008658">
    <property type="term" value="F:penicillin binding"/>
    <property type="evidence" value="ECO:0007669"/>
    <property type="project" value="InterPro"/>
</dbReference>
<evidence type="ECO:0000256" key="1">
    <source>
        <dbReference type="ARBA" id="ARBA00004752"/>
    </source>
</evidence>
<dbReference type="GO" id="GO:0009252">
    <property type="term" value="P:peptidoglycan biosynthetic process"/>
    <property type="evidence" value="ECO:0007669"/>
    <property type="project" value="UniProtKB-UniPathway"/>
</dbReference>
<feature type="domain" description="Glycosyl transferase family 51" evidence="13">
    <location>
        <begin position="58"/>
        <end position="221"/>
    </location>
</feature>
<dbReference type="EC" id="2.4.99.28" evidence="10"/>
<reference evidence="15" key="2">
    <citation type="submission" date="2020-09" db="EMBL/GenBank/DDBJ databases">
        <authorList>
            <person name="Sun Q."/>
            <person name="Zhou Y."/>
        </authorList>
    </citation>
    <scope>NUCLEOTIDE SEQUENCE</scope>
    <source>
        <strain evidence="15">CGMCC 1.15725</strain>
    </source>
</reference>
<evidence type="ECO:0000256" key="9">
    <source>
        <dbReference type="ARBA" id="ARBA00023268"/>
    </source>
</evidence>
<reference evidence="15" key="1">
    <citation type="journal article" date="2014" name="Int. J. Syst. Evol. Microbiol.">
        <title>Complete genome sequence of Corynebacterium casei LMG S-19264T (=DSM 44701T), isolated from a smear-ripened cheese.</title>
        <authorList>
            <consortium name="US DOE Joint Genome Institute (JGI-PGF)"/>
            <person name="Walter F."/>
            <person name="Albersmeier A."/>
            <person name="Kalinowski J."/>
            <person name="Ruckert C."/>
        </authorList>
    </citation>
    <scope>NUCLEOTIDE SEQUENCE</scope>
    <source>
        <strain evidence="15">CGMCC 1.15725</strain>
    </source>
</reference>
<dbReference type="AlphaFoldDB" id="A0A8J2YYR7"/>
<accession>A0A8J2YYR7</accession>
<evidence type="ECO:0000256" key="11">
    <source>
        <dbReference type="ARBA" id="ARBA00049902"/>
    </source>
</evidence>
<evidence type="ECO:0000256" key="3">
    <source>
        <dbReference type="ARBA" id="ARBA00007739"/>
    </source>
</evidence>
<dbReference type="GO" id="GO:0006508">
    <property type="term" value="P:proteolysis"/>
    <property type="evidence" value="ECO:0007669"/>
    <property type="project" value="UniProtKB-KW"/>
</dbReference>
<evidence type="ECO:0000259" key="12">
    <source>
        <dbReference type="Pfam" id="PF00905"/>
    </source>
</evidence>
<evidence type="ECO:0000256" key="7">
    <source>
        <dbReference type="ARBA" id="ARBA00022679"/>
    </source>
</evidence>
<evidence type="ECO:0000256" key="2">
    <source>
        <dbReference type="ARBA" id="ARBA00007090"/>
    </source>
</evidence>
<comment type="similarity">
    <text evidence="2">In the C-terminal section; belongs to the transpeptidase family.</text>
</comment>
<dbReference type="InterPro" id="IPR011815">
    <property type="entry name" value="PBP_1c"/>
</dbReference>
<dbReference type="RefSeq" id="WP_189051473.1">
    <property type="nucleotide sequence ID" value="NZ_BMJQ01000018.1"/>
</dbReference>
<dbReference type="InterPro" id="IPR009647">
    <property type="entry name" value="PBP_C"/>
</dbReference>
<dbReference type="PANTHER" id="PTHR32282:SF15">
    <property type="entry name" value="PENICILLIN-BINDING PROTEIN 1C"/>
    <property type="match status" value="1"/>
</dbReference>
<dbReference type="InterPro" id="IPR012338">
    <property type="entry name" value="Beta-lactam/transpept-like"/>
</dbReference>
<protein>
    <recommendedName>
        <fullName evidence="10">peptidoglycan glycosyltransferase</fullName>
        <ecNumber evidence="10">2.4.99.28</ecNumber>
    </recommendedName>
</protein>
<evidence type="ECO:0000256" key="8">
    <source>
        <dbReference type="ARBA" id="ARBA00022801"/>
    </source>
</evidence>
<dbReference type="Pfam" id="PF06832">
    <property type="entry name" value="BiPBP_C"/>
    <property type="match status" value="1"/>
</dbReference>
<comment type="caution">
    <text evidence="15">The sequence shown here is derived from an EMBL/GenBank/DDBJ whole genome shotgun (WGS) entry which is preliminary data.</text>
</comment>
<dbReference type="InterPro" id="IPR023346">
    <property type="entry name" value="Lysozyme-like_dom_sf"/>
</dbReference>
<name>A0A8J2YYR7_9PROT</name>
<dbReference type="GO" id="GO:0004180">
    <property type="term" value="F:carboxypeptidase activity"/>
    <property type="evidence" value="ECO:0007669"/>
    <property type="project" value="UniProtKB-KW"/>
</dbReference>
<evidence type="ECO:0000259" key="14">
    <source>
        <dbReference type="Pfam" id="PF06832"/>
    </source>
</evidence>
<dbReference type="Proteomes" id="UP000646365">
    <property type="component" value="Unassembled WGS sequence"/>
</dbReference>
<comment type="catalytic activity">
    <reaction evidence="11">
        <text>[GlcNAc-(1-&gt;4)-Mur2Ac(oyl-L-Ala-gamma-D-Glu-L-Lys-D-Ala-D-Ala)](n)-di-trans,octa-cis-undecaprenyl diphosphate + beta-D-GlcNAc-(1-&gt;4)-Mur2Ac(oyl-L-Ala-gamma-D-Glu-L-Lys-D-Ala-D-Ala)-di-trans,octa-cis-undecaprenyl diphosphate = [GlcNAc-(1-&gt;4)-Mur2Ac(oyl-L-Ala-gamma-D-Glu-L-Lys-D-Ala-D-Ala)](n+1)-di-trans,octa-cis-undecaprenyl diphosphate + di-trans,octa-cis-undecaprenyl diphosphate + H(+)</text>
        <dbReference type="Rhea" id="RHEA:23708"/>
        <dbReference type="Rhea" id="RHEA-COMP:9602"/>
        <dbReference type="Rhea" id="RHEA-COMP:9603"/>
        <dbReference type="ChEBI" id="CHEBI:15378"/>
        <dbReference type="ChEBI" id="CHEBI:58405"/>
        <dbReference type="ChEBI" id="CHEBI:60033"/>
        <dbReference type="ChEBI" id="CHEBI:78435"/>
        <dbReference type="EC" id="2.4.99.28"/>
    </reaction>
</comment>
<organism evidence="15 16">
    <name type="scientific">Aliidongia dinghuensis</name>
    <dbReference type="NCBI Taxonomy" id="1867774"/>
    <lineage>
        <taxon>Bacteria</taxon>
        <taxon>Pseudomonadati</taxon>
        <taxon>Pseudomonadota</taxon>
        <taxon>Alphaproteobacteria</taxon>
        <taxon>Rhodospirillales</taxon>
        <taxon>Dongiaceae</taxon>
        <taxon>Aliidongia</taxon>
    </lineage>
</organism>
<keyword evidence="8" id="KW-0378">Hydrolase</keyword>
<evidence type="ECO:0000259" key="13">
    <source>
        <dbReference type="Pfam" id="PF00912"/>
    </source>
</evidence>
<dbReference type="Pfam" id="PF00905">
    <property type="entry name" value="Transpeptidase"/>
    <property type="match status" value="1"/>
</dbReference>
<dbReference type="InterPro" id="IPR050396">
    <property type="entry name" value="Glycosyltr_51/Transpeptidase"/>
</dbReference>
<keyword evidence="9" id="KW-0511">Multifunctional enzyme</keyword>
<keyword evidence="4" id="KW-0121">Carboxypeptidase</keyword>
<evidence type="ECO:0000256" key="4">
    <source>
        <dbReference type="ARBA" id="ARBA00022645"/>
    </source>
</evidence>
<feature type="domain" description="Penicillin-binding C-terminal" evidence="14">
    <location>
        <begin position="592"/>
        <end position="672"/>
    </location>
</feature>
<dbReference type="GO" id="GO:0030288">
    <property type="term" value="C:outer membrane-bounded periplasmic space"/>
    <property type="evidence" value="ECO:0007669"/>
    <property type="project" value="TreeGrafter"/>
</dbReference>
<evidence type="ECO:0000256" key="6">
    <source>
        <dbReference type="ARBA" id="ARBA00022676"/>
    </source>
</evidence>